<reference evidence="3" key="1">
    <citation type="journal article" date="2019" name="Int. J. Syst. Evol. Microbiol.">
        <title>The Global Catalogue of Microorganisms (GCM) 10K type strain sequencing project: providing services to taxonomists for standard genome sequencing and annotation.</title>
        <authorList>
            <consortium name="The Broad Institute Genomics Platform"/>
            <consortium name="The Broad Institute Genome Sequencing Center for Infectious Disease"/>
            <person name="Wu L."/>
            <person name="Ma J."/>
        </authorList>
    </citation>
    <scope>NUCLEOTIDE SEQUENCE [LARGE SCALE GENOMIC DNA]</scope>
    <source>
        <strain evidence="3">KCTC 33522</strain>
    </source>
</reference>
<feature type="transmembrane region" description="Helical" evidence="1">
    <location>
        <begin position="12"/>
        <end position="37"/>
    </location>
</feature>
<keyword evidence="1" id="KW-0812">Transmembrane</keyword>
<keyword evidence="1" id="KW-0472">Membrane</keyword>
<feature type="transmembrane region" description="Helical" evidence="1">
    <location>
        <begin position="138"/>
        <end position="156"/>
    </location>
</feature>
<feature type="transmembrane region" description="Helical" evidence="1">
    <location>
        <begin position="163"/>
        <end position="181"/>
    </location>
</feature>
<dbReference type="Proteomes" id="UP001597568">
    <property type="component" value="Unassembled WGS sequence"/>
</dbReference>
<evidence type="ECO:0000313" key="3">
    <source>
        <dbReference type="Proteomes" id="UP001597568"/>
    </source>
</evidence>
<comment type="caution">
    <text evidence="2">The sequence shown here is derived from an EMBL/GenBank/DDBJ whole genome shotgun (WGS) entry which is preliminary data.</text>
</comment>
<keyword evidence="1" id="KW-1133">Transmembrane helix</keyword>
<name>A0ABW5XZH6_9BACL</name>
<dbReference type="RefSeq" id="WP_380147492.1">
    <property type="nucleotide sequence ID" value="NZ_JBHUOR010000040.1"/>
</dbReference>
<feature type="transmembrane region" description="Helical" evidence="1">
    <location>
        <begin position="80"/>
        <end position="104"/>
    </location>
</feature>
<accession>A0ABW5XZH6</accession>
<dbReference type="EMBL" id="JBHUOR010000040">
    <property type="protein sequence ID" value="MFD2868436.1"/>
    <property type="molecule type" value="Genomic_DNA"/>
</dbReference>
<evidence type="ECO:0000256" key="1">
    <source>
        <dbReference type="SAM" id="Phobius"/>
    </source>
</evidence>
<protein>
    <submittedName>
        <fullName evidence="2">Uncharacterized protein</fullName>
    </submittedName>
</protein>
<feature type="transmembrane region" description="Helical" evidence="1">
    <location>
        <begin position="49"/>
        <end position="68"/>
    </location>
</feature>
<evidence type="ECO:0000313" key="2">
    <source>
        <dbReference type="EMBL" id="MFD2868436.1"/>
    </source>
</evidence>
<sequence>MIKSIMHKPLFFSDFLTFLSLNNAFFFFSFIALIITISYLTPKEFSVKILWIYCSLFPSFLLIIIRFFNLKILDKKQDEYFTLYFWDFIISGVAIIFLLVPLIIQHCIFKIDSSEKTENSQEYDILEVKDVGISSIKIMEYFVILILPFITIGFTVKDMITMIYVLFILIVIFYRLKIYYFNLPIMFFYDINEVKLSDGEIYYLISKNQEIDVSKKRDIIIVSDILKIARLKK</sequence>
<keyword evidence="3" id="KW-1185">Reference proteome</keyword>
<organism evidence="2 3">
    <name type="scientific">Kurthia populi</name>
    <dbReference type="NCBI Taxonomy" id="1562132"/>
    <lineage>
        <taxon>Bacteria</taxon>
        <taxon>Bacillati</taxon>
        <taxon>Bacillota</taxon>
        <taxon>Bacilli</taxon>
        <taxon>Bacillales</taxon>
        <taxon>Caryophanaceae</taxon>
        <taxon>Kurthia</taxon>
    </lineage>
</organism>
<gene>
    <name evidence="2" type="ORF">ACFSY7_07980</name>
</gene>
<proteinExistence type="predicted"/>